<dbReference type="Proteomes" id="UP000006633">
    <property type="component" value="Chromosome"/>
</dbReference>
<dbReference type="EMBL" id="CP002026">
    <property type="protein sequence ID" value="ADH88793.1"/>
    <property type="molecule type" value="Genomic_DNA"/>
</dbReference>
<accession>D7A9L7</accession>
<gene>
    <name evidence="3" type="ordered locus">Snov_1483</name>
</gene>
<dbReference type="RefSeq" id="WP_013166297.1">
    <property type="nucleotide sequence ID" value="NC_014217.1"/>
</dbReference>
<reference evidence="3 4" key="1">
    <citation type="journal article" date="2012" name="Stand. Genomic Sci.">
        <title>Complete genome sequence of the facultatively chemolithoautotrophic and methylotrophic alpha Proteobacterium Starkeya novella type strain (ATCC 8093(T)).</title>
        <authorList>
            <person name="Kappler U."/>
            <person name="Davenport K."/>
            <person name="Beatson S."/>
            <person name="Lucas S."/>
            <person name="Lapidus A."/>
            <person name="Copeland A."/>
            <person name="Berry K.W."/>
            <person name="Glavina Del Rio T."/>
            <person name="Hammon N."/>
            <person name="Dalin E."/>
            <person name="Tice H."/>
            <person name="Pitluck S."/>
            <person name="Richardson P."/>
            <person name="Bruce D."/>
            <person name="Goodwin L.A."/>
            <person name="Han C."/>
            <person name="Tapia R."/>
            <person name="Detter J.C."/>
            <person name="Chang Y.J."/>
            <person name="Jeffries C.D."/>
            <person name="Land M."/>
            <person name="Hauser L."/>
            <person name="Kyrpides N.C."/>
            <person name="Goker M."/>
            <person name="Ivanova N."/>
            <person name="Klenk H.P."/>
            <person name="Woyke T."/>
        </authorList>
    </citation>
    <scope>NUCLEOTIDE SEQUENCE [LARGE SCALE GENOMIC DNA]</scope>
    <source>
        <strain evidence="4">ATCC 8093 / DSM 506 / JCM 20403 / CCM 1077 / IAM 12100 / NBRC 12443 / NCIMB 10456</strain>
    </source>
</reference>
<dbReference type="GO" id="GO:0000270">
    <property type="term" value="P:peptidoglycan metabolic process"/>
    <property type="evidence" value="ECO:0007669"/>
    <property type="project" value="TreeGrafter"/>
</dbReference>
<dbReference type="KEGG" id="sno:Snov_1483"/>
<name>D7A9L7_ANCN5</name>
<evidence type="ECO:0000259" key="2">
    <source>
        <dbReference type="Pfam" id="PF02698"/>
    </source>
</evidence>
<dbReference type="InterPro" id="IPR014729">
    <property type="entry name" value="Rossmann-like_a/b/a_fold"/>
</dbReference>
<sequence length="274" mass="29533">MFFTLSKLAWAVAAPSTFLTLLAVAGLVLLPWFRRLGTVLTVLGGVGLLVAGLSPIGRMLMVPLENRFPAYVDEGSPVDGVIVLGGAELAGITAARGQSSFQEAGERMLAMGELARRYPGARIVFAGGSSNLVEASPMQEADVVRLALPQIGVDPARVEFERYSRNTAENARLARELVKPQPDQRWLLVTSAFHMPRAIGCFRAAGFPVIPYPVDYRTIGRPELFRLFGTVADGLSFVDLATREWMGLVAYYLAGRTDALFPAPDQPPGGSPSR</sequence>
<protein>
    <recommendedName>
        <fullName evidence="2">DUF218 domain-containing protein</fullName>
    </recommendedName>
</protein>
<feature type="domain" description="DUF218" evidence="2">
    <location>
        <begin position="79"/>
        <end position="247"/>
    </location>
</feature>
<keyword evidence="1" id="KW-0472">Membrane</keyword>
<feature type="transmembrane region" description="Helical" evidence="1">
    <location>
        <begin position="12"/>
        <end position="33"/>
    </location>
</feature>
<dbReference type="STRING" id="639283.Snov_1483"/>
<dbReference type="OrthoDB" id="9809813at2"/>
<keyword evidence="4" id="KW-1185">Reference proteome</keyword>
<dbReference type="eggNOG" id="COG1434">
    <property type="taxonomic scope" value="Bacteria"/>
</dbReference>
<dbReference type="InterPro" id="IPR051599">
    <property type="entry name" value="Cell_Envelope_Assoc"/>
</dbReference>
<evidence type="ECO:0000256" key="1">
    <source>
        <dbReference type="SAM" id="Phobius"/>
    </source>
</evidence>
<dbReference type="GO" id="GO:0005886">
    <property type="term" value="C:plasma membrane"/>
    <property type="evidence" value="ECO:0007669"/>
    <property type="project" value="TreeGrafter"/>
</dbReference>
<proteinExistence type="predicted"/>
<evidence type="ECO:0000313" key="4">
    <source>
        <dbReference type="Proteomes" id="UP000006633"/>
    </source>
</evidence>
<organism evidence="3 4">
    <name type="scientific">Ancylobacter novellus (strain ATCC 8093 / DSM 506 / JCM 20403 / CCM 1077 / IAM 12100 / NBRC 12443 / NCIMB 10456)</name>
    <name type="common">Starkeya novella</name>
    <dbReference type="NCBI Taxonomy" id="639283"/>
    <lineage>
        <taxon>Bacteria</taxon>
        <taxon>Pseudomonadati</taxon>
        <taxon>Pseudomonadota</taxon>
        <taxon>Alphaproteobacteria</taxon>
        <taxon>Hyphomicrobiales</taxon>
        <taxon>Xanthobacteraceae</taxon>
        <taxon>Ancylobacter</taxon>
    </lineage>
</organism>
<evidence type="ECO:0000313" key="3">
    <source>
        <dbReference type="EMBL" id="ADH88793.1"/>
    </source>
</evidence>
<keyword evidence="1" id="KW-0812">Transmembrane</keyword>
<dbReference type="CDD" id="cd06259">
    <property type="entry name" value="YdcF-like"/>
    <property type="match status" value="1"/>
</dbReference>
<dbReference type="PANTHER" id="PTHR30336">
    <property type="entry name" value="INNER MEMBRANE PROTEIN, PROBABLE PERMEASE"/>
    <property type="match status" value="1"/>
</dbReference>
<dbReference type="AlphaFoldDB" id="D7A9L7"/>
<dbReference type="PANTHER" id="PTHR30336:SF4">
    <property type="entry name" value="ENVELOPE BIOGENESIS FACTOR ELYC"/>
    <property type="match status" value="1"/>
</dbReference>
<keyword evidence="1" id="KW-1133">Transmembrane helix</keyword>
<feature type="transmembrane region" description="Helical" evidence="1">
    <location>
        <begin position="39"/>
        <end position="57"/>
    </location>
</feature>
<dbReference type="InterPro" id="IPR003848">
    <property type="entry name" value="DUF218"/>
</dbReference>
<dbReference type="GO" id="GO:0043164">
    <property type="term" value="P:Gram-negative-bacterium-type cell wall biogenesis"/>
    <property type="evidence" value="ECO:0007669"/>
    <property type="project" value="TreeGrafter"/>
</dbReference>
<dbReference type="Pfam" id="PF02698">
    <property type="entry name" value="DUF218"/>
    <property type="match status" value="1"/>
</dbReference>
<dbReference type="Gene3D" id="3.40.50.620">
    <property type="entry name" value="HUPs"/>
    <property type="match status" value="1"/>
</dbReference>
<dbReference type="HOGENOM" id="CLU_053514_1_2_5"/>